<evidence type="ECO:0000313" key="2">
    <source>
        <dbReference type="EMBL" id="RSN78331.1"/>
    </source>
</evidence>
<evidence type="ECO:0008006" key="4">
    <source>
        <dbReference type="Google" id="ProtNLM"/>
    </source>
</evidence>
<evidence type="ECO:0000256" key="1">
    <source>
        <dbReference type="SAM" id="Phobius"/>
    </source>
</evidence>
<feature type="transmembrane region" description="Helical" evidence="1">
    <location>
        <begin position="63"/>
        <end position="85"/>
    </location>
</feature>
<keyword evidence="1" id="KW-0812">Transmembrane</keyword>
<reference evidence="2 3" key="1">
    <citation type="submission" date="2018-10" db="EMBL/GenBank/DDBJ databases">
        <title>Co-occurring genomic capacity for anaerobic methane metabolism and dissimilatory sulfite reduction discovered in the Korarchaeota.</title>
        <authorList>
            <person name="Mckay L.J."/>
            <person name="Dlakic M."/>
            <person name="Fields M.W."/>
            <person name="Delmont T.O."/>
            <person name="Eren A.M."/>
            <person name="Jay Z.J."/>
            <person name="Klingelsmith K.B."/>
            <person name="Rusch D.B."/>
            <person name="Inskeep W.P."/>
        </authorList>
    </citation>
    <scope>NUCLEOTIDE SEQUENCE [LARGE SCALE GENOMIC DNA]</scope>
    <source>
        <strain evidence="2 3">MDKW</strain>
    </source>
</reference>
<dbReference type="Proteomes" id="UP000277582">
    <property type="component" value="Unassembled WGS sequence"/>
</dbReference>
<comment type="caution">
    <text evidence="2">The sequence shown here is derived from an EMBL/GenBank/DDBJ whole genome shotgun (WGS) entry which is preliminary data.</text>
</comment>
<dbReference type="EMBL" id="RCOS01000021">
    <property type="protein sequence ID" value="RSN78331.1"/>
    <property type="molecule type" value="Genomic_DNA"/>
</dbReference>
<protein>
    <recommendedName>
        <fullName evidence="4">Site-2 protease family protein</fullName>
    </recommendedName>
</protein>
<evidence type="ECO:0000313" key="3">
    <source>
        <dbReference type="Proteomes" id="UP000277582"/>
    </source>
</evidence>
<feature type="transmembrane region" description="Helical" evidence="1">
    <location>
        <begin position="12"/>
        <end position="43"/>
    </location>
</feature>
<keyword evidence="3" id="KW-1185">Reference proteome</keyword>
<keyword evidence="1" id="KW-0472">Membrane</keyword>
<feature type="transmembrane region" description="Helical" evidence="1">
    <location>
        <begin position="97"/>
        <end position="118"/>
    </location>
</feature>
<organism evidence="2 3">
    <name type="scientific">Candidatus Methanodesulfokora washburnensis</name>
    <dbReference type="NCBI Taxonomy" id="2478471"/>
    <lineage>
        <taxon>Archaea</taxon>
        <taxon>Thermoproteota</taxon>
        <taxon>Candidatus Korarchaeia</taxon>
        <taxon>Candidatus Korarchaeia incertae sedis</taxon>
        <taxon>Candidatus Methanodesulfokora</taxon>
    </lineage>
</organism>
<proteinExistence type="predicted"/>
<dbReference type="AlphaFoldDB" id="A0A3R9RA21"/>
<accession>A0A3R9RA21</accession>
<sequence>MSDYLKPMELLVGILAFFLCIHGLLFGMLSSEGLLTSLFLTLICYLPHELAHMSQGGKYRLSPIMTVISLIASYFRLPFIAIGYVEFTTEENMLRKATAGIAMNILIAIAGLLLNFPIVVKPSIIFACSNAFPLYPLDGYIIFQRSKIGWVLMFTPLFLSVYLI</sequence>
<gene>
    <name evidence="2" type="ORF">D6D85_01210</name>
</gene>
<name>A0A3R9RA21_9CREN</name>
<keyword evidence="1" id="KW-1133">Transmembrane helix</keyword>